<protein>
    <submittedName>
        <fullName evidence="1">Uncharacterized protein</fullName>
    </submittedName>
</protein>
<evidence type="ECO:0000313" key="1">
    <source>
        <dbReference type="EMBL" id="JAE18633.1"/>
    </source>
</evidence>
<dbReference type="AlphaFoldDB" id="A0A0A9GDC0"/>
<name>A0A0A9GDC0_ARUDO</name>
<proteinExistence type="predicted"/>
<sequence>MISCTNYSTSFFSSIGTQLLLLFTLKSGWGESDYKSSEVC</sequence>
<dbReference type="EMBL" id="GBRH01179263">
    <property type="protein sequence ID" value="JAE18633.1"/>
    <property type="molecule type" value="Transcribed_RNA"/>
</dbReference>
<reference evidence="1" key="1">
    <citation type="submission" date="2014-09" db="EMBL/GenBank/DDBJ databases">
        <authorList>
            <person name="Magalhaes I.L.F."/>
            <person name="Oliveira U."/>
            <person name="Santos F.R."/>
            <person name="Vidigal T.H.D.A."/>
            <person name="Brescovit A.D."/>
            <person name="Santos A.J."/>
        </authorList>
    </citation>
    <scope>NUCLEOTIDE SEQUENCE</scope>
    <source>
        <tissue evidence="1">Shoot tissue taken approximately 20 cm above the soil surface</tissue>
    </source>
</reference>
<reference evidence="1" key="2">
    <citation type="journal article" date="2015" name="Data Brief">
        <title>Shoot transcriptome of the giant reed, Arundo donax.</title>
        <authorList>
            <person name="Barrero R.A."/>
            <person name="Guerrero F.D."/>
            <person name="Moolhuijzen P."/>
            <person name="Goolsby J.A."/>
            <person name="Tidwell J."/>
            <person name="Bellgard S.E."/>
            <person name="Bellgard M.I."/>
        </authorList>
    </citation>
    <scope>NUCLEOTIDE SEQUENCE</scope>
    <source>
        <tissue evidence="1">Shoot tissue taken approximately 20 cm above the soil surface</tissue>
    </source>
</reference>
<accession>A0A0A9GDC0</accession>
<organism evidence="1">
    <name type="scientific">Arundo donax</name>
    <name type="common">Giant reed</name>
    <name type="synonym">Donax arundinaceus</name>
    <dbReference type="NCBI Taxonomy" id="35708"/>
    <lineage>
        <taxon>Eukaryota</taxon>
        <taxon>Viridiplantae</taxon>
        <taxon>Streptophyta</taxon>
        <taxon>Embryophyta</taxon>
        <taxon>Tracheophyta</taxon>
        <taxon>Spermatophyta</taxon>
        <taxon>Magnoliopsida</taxon>
        <taxon>Liliopsida</taxon>
        <taxon>Poales</taxon>
        <taxon>Poaceae</taxon>
        <taxon>PACMAD clade</taxon>
        <taxon>Arundinoideae</taxon>
        <taxon>Arundineae</taxon>
        <taxon>Arundo</taxon>
    </lineage>
</organism>